<dbReference type="GO" id="GO:0016740">
    <property type="term" value="F:transferase activity"/>
    <property type="evidence" value="ECO:0007669"/>
    <property type="project" value="InterPro"/>
</dbReference>
<dbReference type="OrthoDB" id="41895at2157"/>
<feature type="transmembrane region" description="Helical" evidence="1">
    <location>
        <begin position="220"/>
        <end position="243"/>
    </location>
</feature>
<feature type="transmembrane region" description="Helical" evidence="1">
    <location>
        <begin position="190"/>
        <end position="208"/>
    </location>
</feature>
<proteinExistence type="predicted"/>
<dbReference type="Pfam" id="PF11847">
    <property type="entry name" value="GT-C_AftD"/>
    <property type="match status" value="1"/>
</dbReference>
<name>A0A284VKC9_9EURY</name>
<gene>
    <name evidence="3" type="ORF">MNV_130009</name>
</gene>
<keyword evidence="4" id="KW-1185">Reference proteome</keyword>
<feature type="transmembrane region" description="Helical" evidence="1">
    <location>
        <begin position="296"/>
        <end position="314"/>
    </location>
</feature>
<evidence type="ECO:0000313" key="4">
    <source>
        <dbReference type="Proteomes" id="UP000218615"/>
    </source>
</evidence>
<keyword evidence="1" id="KW-0472">Membrane</keyword>
<evidence type="ECO:0000259" key="2">
    <source>
        <dbReference type="Pfam" id="PF11847"/>
    </source>
</evidence>
<feature type="transmembrane region" description="Helical" evidence="1">
    <location>
        <begin position="139"/>
        <end position="157"/>
    </location>
</feature>
<keyword evidence="1" id="KW-0812">Transmembrane</keyword>
<feature type="transmembrane region" description="Helical" evidence="1">
    <location>
        <begin position="402"/>
        <end position="421"/>
    </location>
</feature>
<dbReference type="AlphaFoldDB" id="A0A284VKC9"/>
<feature type="domain" description="Alpha-(1-&gt;3)-arabinofuranosyltransferase N-terminal GT-C" evidence="2">
    <location>
        <begin position="52"/>
        <end position="578"/>
    </location>
</feature>
<feature type="transmembrane region" description="Helical" evidence="1">
    <location>
        <begin position="321"/>
        <end position="340"/>
    </location>
</feature>
<protein>
    <recommendedName>
        <fullName evidence="2">Alpha-(1-&gt;3)-arabinofuranosyltransferase N-terminal GT-C domain-containing protein</fullName>
    </recommendedName>
</protein>
<feature type="transmembrane region" description="Helical" evidence="1">
    <location>
        <begin position="367"/>
        <end position="390"/>
    </location>
</feature>
<dbReference type="EMBL" id="FZMP01000035">
    <property type="protein sequence ID" value="SNQ59715.1"/>
    <property type="molecule type" value="Genomic_DNA"/>
</dbReference>
<keyword evidence="1" id="KW-1133">Transmembrane helix</keyword>
<accession>A0A284VKC9</accession>
<feature type="transmembrane region" description="Helical" evidence="1">
    <location>
        <begin position="761"/>
        <end position="782"/>
    </location>
</feature>
<sequence>MKITRYLTILAIIFLSLTPVIWFKPGYLIGRGDNFPFWFNSLNTFYNDNFIWDSTNTGQLSEWLRYGIFGSLWYILQVNHIPPNAAQILFQILYLLGGCLSIYLLSTTIYENQKITAVIASIFYMFNFYRMNYSVYQEVSWNLVFLPLLLAFYVRIINNLKKNEKTAKNIIGFAIVSTIMSSFSSTNPTLLLSILIAFGIIFVYYIIVENGIRIKIIKNLASLSILCFLINIWWIIPFIISLISTKTTSEMGFTTSIIGYSSMHVRSSFLNLFWLNGMWWWTPYYVSYFDAYSNPALKLLVFIPALIAFLGLLFRNNYRKINTYFGSVVLVLMFLAKGLHPPLENINFFLYNYVPGSFAFREPFPKFYLILIIFLALLVGSSCNSIVNMIRKTEFKHKNAASNLFVTFIAISFMISTFPLITGQILDTGPPDFRFSFYFQIPDYWYQTSNYINNNIEDSRILITPDDDFYQMPYKWGYYGADVLPSRLITKPTLQQQYGYIINSNYKGIITVAYGGIRNNSVTEFNNMLALMNVRYIVQRNDIWWDWDSRNIISPGDIKSFFSSQKNIQLENSFGEIDVYRVSNITYLPHIYTASAQITVHTFDDFIRLLNSSSFTPEQQNIIISYQNQNKTFSERDYSIRPHIFFQKINPTKYKIKIESAHKPFYLIFSESYHPGWQAYINTDSMQCNPIALYGNLNVTECGHESKFFEIKDLTRLSGQTIPEESHLLINSYANAWYIDPQKIGVADNFTITLSFRPQSYFYIGVIISGFTFIGCAGYLVWDWRRKRDEMRSIGGRTLY</sequence>
<dbReference type="Proteomes" id="UP000218615">
    <property type="component" value="Unassembled WGS sequence"/>
</dbReference>
<organism evidence="3 4">
    <name type="scientific">Candidatus Methanoperedens nitratireducens</name>
    <dbReference type="NCBI Taxonomy" id="1392998"/>
    <lineage>
        <taxon>Archaea</taxon>
        <taxon>Methanobacteriati</taxon>
        <taxon>Methanobacteriota</taxon>
        <taxon>Stenosarchaea group</taxon>
        <taxon>Methanomicrobia</taxon>
        <taxon>Methanosarcinales</taxon>
        <taxon>ANME-2 cluster</taxon>
        <taxon>Candidatus Methanoperedentaceae</taxon>
        <taxon>Candidatus Methanoperedens</taxon>
    </lineage>
</organism>
<evidence type="ECO:0000313" key="3">
    <source>
        <dbReference type="EMBL" id="SNQ59715.1"/>
    </source>
</evidence>
<dbReference type="InterPro" id="IPR021798">
    <property type="entry name" value="AftD_N"/>
</dbReference>
<reference evidence="4" key="1">
    <citation type="submission" date="2017-06" db="EMBL/GenBank/DDBJ databases">
        <authorList>
            <person name="Cremers G."/>
        </authorList>
    </citation>
    <scope>NUCLEOTIDE SEQUENCE [LARGE SCALE GENOMIC DNA]</scope>
</reference>
<evidence type="ECO:0000256" key="1">
    <source>
        <dbReference type="SAM" id="Phobius"/>
    </source>
</evidence>
<feature type="transmembrane region" description="Helical" evidence="1">
    <location>
        <begin position="88"/>
        <end position="106"/>
    </location>
</feature>